<name>A0A6P5Y9M0_DURZI</name>
<gene>
    <name evidence="4" type="primary">LOC111290049</name>
</gene>
<reference evidence="4" key="1">
    <citation type="submission" date="2025-08" db="UniProtKB">
        <authorList>
            <consortium name="RefSeq"/>
        </authorList>
    </citation>
    <scope>IDENTIFICATION</scope>
    <source>
        <tissue evidence="4">Fruit stalk</tissue>
    </source>
</reference>
<dbReference type="PROSITE" id="PS50181">
    <property type="entry name" value="FBOX"/>
    <property type="match status" value="1"/>
</dbReference>
<feature type="transmembrane region" description="Helical" evidence="1">
    <location>
        <begin position="358"/>
        <end position="377"/>
    </location>
</feature>
<evidence type="ECO:0000313" key="4">
    <source>
        <dbReference type="RefSeq" id="XP_022737184.1"/>
    </source>
</evidence>
<keyword evidence="1" id="KW-0812">Transmembrane</keyword>
<evidence type="ECO:0000259" key="2">
    <source>
        <dbReference type="PROSITE" id="PS50181"/>
    </source>
</evidence>
<dbReference type="CDD" id="cd22160">
    <property type="entry name" value="F-box_AtFBL13-like"/>
    <property type="match status" value="1"/>
</dbReference>
<protein>
    <submittedName>
        <fullName evidence="4">F-box/LRR-repeat protein 25-like</fullName>
    </submittedName>
</protein>
<dbReference type="PANTHER" id="PTHR34145:SF28">
    <property type="entry name" value="F-BOX DOMAIN-CONTAINING PROTEIN"/>
    <property type="match status" value="1"/>
</dbReference>
<organism evidence="3 4">
    <name type="scientific">Durio zibethinus</name>
    <name type="common">Durian</name>
    <dbReference type="NCBI Taxonomy" id="66656"/>
    <lineage>
        <taxon>Eukaryota</taxon>
        <taxon>Viridiplantae</taxon>
        <taxon>Streptophyta</taxon>
        <taxon>Embryophyta</taxon>
        <taxon>Tracheophyta</taxon>
        <taxon>Spermatophyta</taxon>
        <taxon>Magnoliopsida</taxon>
        <taxon>eudicotyledons</taxon>
        <taxon>Gunneridae</taxon>
        <taxon>Pentapetalae</taxon>
        <taxon>rosids</taxon>
        <taxon>malvids</taxon>
        <taxon>Malvales</taxon>
        <taxon>Malvaceae</taxon>
        <taxon>Helicteroideae</taxon>
        <taxon>Durio</taxon>
    </lineage>
</organism>
<accession>A0A6P5Y9M0</accession>
<evidence type="ECO:0000313" key="3">
    <source>
        <dbReference type="Proteomes" id="UP000515121"/>
    </source>
</evidence>
<dbReference type="Gene3D" id="3.80.10.10">
    <property type="entry name" value="Ribonuclease Inhibitor"/>
    <property type="match status" value="1"/>
</dbReference>
<keyword evidence="1" id="KW-1133">Transmembrane helix</keyword>
<dbReference type="PANTHER" id="PTHR34145">
    <property type="entry name" value="OS02G0105600 PROTEIN"/>
    <property type="match status" value="1"/>
</dbReference>
<dbReference type="Pfam" id="PF23622">
    <property type="entry name" value="LRR_At1g61320_AtMIF1"/>
    <property type="match status" value="1"/>
</dbReference>
<dbReference type="InterPro" id="IPR055357">
    <property type="entry name" value="LRR_At1g61320_AtMIF1"/>
</dbReference>
<dbReference type="SUPFAM" id="SSF81383">
    <property type="entry name" value="F-box domain"/>
    <property type="match status" value="1"/>
</dbReference>
<dbReference type="InterPro" id="IPR032675">
    <property type="entry name" value="LRR_dom_sf"/>
</dbReference>
<dbReference type="RefSeq" id="XP_022737184.1">
    <property type="nucleotide sequence ID" value="XM_022881449.1"/>
</dbReference>
<dbReference type="Pfam" id="PF00646">
    <property type="entry name" value="F-box"/>
    <property type="match status" value="1"/>
</dbReference>
<dbReference type="InterPro" id="IPR001810">
    <property type="entry name" value="F-box_dom"/>
</dbReference>
<keyword evidence="1" id="KW-0472">Membrane</keyword>
<dbReference type="KEGG" id="dzi:111290049"/>
<keyword evidence="3" id="KW-1185">Reference proteome</keyword>
<evidence type="ECO:0000256" key="1">
    <source>
        <dbReference type="SAM" id="Phobius"/>
    </source>
</evidence>
<proteinExistence type="predicted"/>
<dbReference type="SUPFAM" id="SSF52047">
    <property type="entry name" value="RNI-like"/>
    <property type="match status" value="1"/>
</dbReference>
<sequence length="381" mass="44118">MEEDREDHIFANCYLVNKRLTWMEKREKQLSLSNRNLQQVTPSTPPPPQLDRISELPNEILYHILSLMPMQMAIQTSVLSTRWRHLWKYTRVVDFHTLPFSFWEIVDYAPISRSLDLIESPAIESFTVVGHVGLFSLPHLSKWVDFALSKNVHILRIGLMSAFPTTRFFKLPNSFFTKHGQTQMLEVLFLSYIDYTPPPGVTFSGSGFASLHTLVLAKCYLDDRTVELFLLECLVLEVLVLDRCVGLANVNIRGRNLKLQHLAFKWYDCNDGEFRLLDVDAPGLLTLIYSGDLTKIRLKNCQELGKTILLGKEELINEANIDHIRELINQVTQVKTLGLNTQFLEVPFFCLSIYTRPFFLILNLISMFHLLYHFCLLDICF</sequence>
<dbReference type="InterPro" id="IPR053772">
    <property type="entry name" value="At1g61320/At1g61330-like"/>
</dbReference>
<dbReference type="OrthoDB" id="940763at2759"/>
<dbReference type="InterPro" id="IPR053781">
    <property type="entry name" value="F-box_AtFBL13-like"/>
</dbReference>
<dbReference type="InterPro" id="IPR036047">
    <property type="entry name" value="F-box-like_dom_sf"/>
</dbReference>
<dbReference type="GeneID" id="111290049"/>
<feature type="domain" description="F-box" evidence="2">
    <location>
        <begin position="50"/>
        <end position="98"/>
    </location>
</feature>
<dbReference type="AlphaFoldDB" id="A0A6P5Y9M0"/>
<dbReference type="Proteomes" id="UP000515121">
    <property type="component" value="Unplaced"/>
</dbReference>